<sequence>MSYRIINGKPYAIGNFEVYNSKDLNSKKVDRDLHKNSTSFKDVLDFNLEKEKNIKISNHASERMKELNIDFMDMEILKEGIDKAEKKGSKNSLLLYKDIAFVASVQNRTIITAVDKERAKENIFTNIDSVVML</sequence>
<keyword evidence="2" id="KW-1185">Reference proteome</keyword>
<dbReference type="NCBIfam" id="TIGR02530">
    <property type="entry name" value="flg_new"/>
    <property type="match status" value="1"/>
</dbReference>
<keyword evidence="1" id="KW-0969">Cilium</keyword>
<comment type="caution">
    <text evidence="1">The sequence shown here is derived from an EMBL/GenBank/DDBJ whole genome shotgun (WGS) entry which is preliminary data.</text>
</comment>
<dbReference type="Proteomes" id="UP000736583">
    <property type="component" value="Unassembled WGS sequence"/>
</dbReference>
<protein>
    <submittedName>
        <fullName evidence="1">Flagellar biosynthesis protein</fullName>
    </submittedName>
</protein>
<keyword evidence="1" id="KW-0282">Flagellum</keyword>
<gene>
    <name evidence="1" type="ORF">KQI89_04800</name>
</gene>
<organism evidence="1 2">
    <name type="scientific">Clostridium simiarum</name>
    <dbReference type="NCBI Taxonomy" id="2841506"/>
    <lineage>
        <taxon>Bacteria</taxon>
        <taxon>Bacillati</taxon>
        <taxon>Bacillota</taxon>
        <taxon>Clostridia</taxon>
        <taxon>Eubacteriales</taxon>
        <taxon>Clostridiaceae</taxon>
        <taxon>Clostridium</taxon>
    </lineage>
</organism>
<dbReference type="EMBL" id="JAHLQL010000001">
    <property type="protein sequence ID" value="MBU5591074.1"/>
    <property type="molecule type" value="Genomic_DNA"/>
</dbReference>
<name>A0ABS6EXX5_9CLOT</name>
<dbReference type="InterPro" id="IPR013367">
    <property type="entry name" value="Flagellar_put"/>
</dbReference>
<dbReference type="Pfam" id="PF12611">
    <property type="entry name" value="Flagellar_put"/>
    <property type="match status" value="1"/>
</dbReference>
<accession>A0ABS6EXX5</accession>
<dbReference type="RefSeq" id="WP_032121967.1">
    <property type="nucleotide sequence ID" value="NZ_JAHLQL010000001.1"/>
</dbReference>
<evidence type="ECO:0000313" key="1">
    <source>
        <dbReference type="EMBL" id="MBU5591074.1"/>
    </source>
</evidence>
<proteinExistence type="predicted"/>
<keyword evidence="1" id="KW-0966">Cell projection</keyword>
<reference evidence="1 2" key="1">
    <citation type="submission" date="2021-06" db="EMBL/GenBank/DDBJ databases">
        <authorList>
            <person name="Sun Q."/>
            <person name="Li D."/>
        </authorList>
    </citation>
    <scope>NUCLEOTIDE SEQUENCE [LARGE SCALE GENOMIC DNA]</scope>
    <source>
        <strain evidence="1 2">MSJ-4</strain>
    </source>
</reference>
<evidence type="ECO:0000313" key="2">
    <source>
        <dbReference type="Proteomes" id="UP000736583"/>
    </source>
</evidence>